<dbReference type="InterPro" id="IPR005302">
    <property type="entry name" value="MoCF_Sase_C"/>
</dbReference>
<feature type="domain" description="MOSC" evidence="1">
    <location>
        <begin position="116"/>
        <end position="270"/>
    </location>
</feature>
<sequence>MRVSALNIFPLKSARGISLNEAQVDAFGLAGDRRWMVTEPSGKFVTQRDLPQLAQISAYADDNGLTLRMGSDEPLLAPATPDRRRQDVIIWDSTVNAAVADEEINQTISRWMQRPLQLVHFDEVSRRTASVNWVGEETPVAFGDGYQVLITNTASLNALNENMAAHGEATVGMERFRANIVLEHDVAWAEDGWEAVKIGDILFRLVKPCARCIMTTQDQATGSRDIASPMPAMGRMRMSADRSVPGPLFGWNAVPVGHGTIKVGDEAQSVGAKEPWAIKKR</sequence>
<dbReference type="PANTHER" id="PTHR14237">
    <property type="entry name" value="MOLYBDOPTERIN COFACTOR SULFURASE MOSC"/>
    <property type="match status" value="1"/>
</dbReference>
<evidence type="ECO:0000259" key="1">
    <source>
        <dbReference type="PROSITE" id="PS51340"/>
    </source>
</evidence>
<dbReference type="SUPFAM" id="SSF50800">
    <property type="entry name" value="PK beta-barrel domain-like"/>
    <property type="match status" value="1"/>
</dbReference>
<comment type="caution">
    <text evidence="2">The sequence shown here is derived from an EMBL/GenBank/DDBJ whole genome shotgun (WGS) entry which is preliminary data.</text>
</comment>
<accession>A0A7W6LGR1</accession>
<dbReference type="PROSITE" id="PS51340">
    <property type="entry name" value="MOSC"/>
    <property type="match status" value="1"/>
</dbReference>
<dbReference type="GO" id="GO:0003824">
    <property type="term" value="F:catalytic activity"/>
    <property type="evidence" value="ECO:0007669"/>
    <property type="project" value="InterPro"/>
</dbReference>
<dbReference type="InterPro" id="IPR011037">
    <property type="entry name" value="Pyrv_Knase-like_insert_dom_sf"/>
</dbReference>
<name>A0A7W6LGR1_9HYPH</name>
<dbReference type="AlphaFoldDB" id="A0A7W6LGR1"/>
<dbReference type="PANTHER" id="PTHR14237:SF19">
    <property type="entry name" value="MITOCHONDRIAL AMIDOXIME REDUCING COMPONENT 1"/>
    <property type="match status" value="1"/>
</dbReference>
<dbReference type="GO" id="GO:0030151">
    <property type="term" value="F:molybdenum ion binding"/>
    <property type="evidence" value="ECO:0007669"/>
    <property type="project" value="InterPro"/>
</dbReference>
<dbReference type="EMBL" id="JACIEC010000001">
    <property type="protein sequence ID" value="MBB4142646.1"/>
    <property type="molecule type" value="Genomic_DNA"/>
</dbReference>
<dbReference type="Pfam" id="PF03476">
    <property type="entry name" value="MOSC_N"/>
    <property type="match status" value="1"/>
</dbReference>
<evidence type="ECO:0000313" key="3">
    <source>
        <dbReference type="Proteomes" id="UP000519897"/>
    </source>
</evidence>
<dbReference type="SUPFAM" id="SSF141673">
    <property type="entry name" value="MOSC N-terminal domain-like"/>
    <property type="match status" value="1"/>
</dbReference>
<gene>
    <name evidence="2" type="ORF">GGQ72_001145</name>
</gene>
<dbReference type="InterPro" id="IPR005303">
    <property type="entry name" value="MOCOS_middle"/>
</dbReference>
<dbReference type="RefSeq" id="WP_165136536.1">
    <property type="nucleotide sequence ID" value="NZ_CP049250.1"/>
</dbReference>
<dbReference type="GO" id="GO:0030170">
    <property type="term" value="F:pyridoxal phosphate binding"/>
    <property type="evidence" value="ECO:0007669"/>
    <property type="project" value="InterPro"/>
</dbReference>
<organism evidence="2 3">
    <name type="scientific">Rhizobium rhizoryzae</name>
    <dbReference type="NCBI Taxonomy" id="451876"/>
    <lineage>
        <taxon>Bacteria</taxon>
        <taxon>Pseudomonadati</taxon>
        <taxon>Pseudomonadota</taxon>
        <taxon>Alphaproteobacteria</taxon>
        <taxon>Hyphomicrobiales</taxon>
        <taxon>Rhizobiaceae</taxon>
        <taxon>Rhizobium/Agrobacterium group</taxon>
        <taxon>Rhizobium</taxon>
    </lineage>
</organism>
<dbReference type="Pfam" id="PF03473">
    <property type="entry name" value="MOSC"/>
    <property type="match status" value="1"/>
</dbReference>
<proteinExistence type="predicted"/>
<dbReference type="Proteomes" id="UP000519897">
    <property type="component" value="Unassembled WGS sequence"/>
</dbReference>
<keyword evidence="3" id="KW-1185">Reference proteome</keyword>
<evidence type="ECO:0000313" key="2">
    <source>
        <dbReference type="EMBL" id="MBB4142646.1"/>
    </source>
</evidence>
<protein>
    <recommendedName>
        <fullName evidence="1">MOSC domain-containing protein</fullName>
    </recommendedName>
</protein>
<reference evidence="2 3" key="1">
    <citation type="submission" date="2020-08" db="EMBL/GenBank/DDBJ databases">
        <title>Genomic Encyclopedia of Type Strains, Phase IV (KMG-IV): sequencing the most valuable type-strain genomes for metagenomic binning, comparative biology and taxonomic classification.</title>
        <authorList>
            <person name="Goeker M."/>
        </authorList>
    </citation>
    <scope>NUCLEOTIDE SEQUENCE [LARGE SCALE GENOMIC DNA]</scope>
    <source>
        <strain evidence="2 3">DSM 29514</strain>
    </source>
</reference>